<dbReference type="Proteomes" id="UP001281410">
    <property type="component" value="Unassembled WGS sequence"/>
</dbReference>
<comment type="caution">
    <text evidence="2">The sequence shown here is derived from an EMBL/GenBank/DDBJ whole genome shotgun (WGS) entry which is preliminary data.</text>
</comment>
<dbReference type="EMBL" id="JANJYJ010000006">
    <property type="protein sequence ID" value="KAK3206271.1"/>
    <property type="molecule type" value="Genomic_DNA"/>
</dbReference>
<accession>A0AAE0A918</accession>
<proteinExistence type="predicted"/>
<evidence type="ECO:0000313" key="3">
    <source>
        <dbReference type="Proteomes" id="UP001281410"/>
    </source>
</evidence>
<dbReference type="AlphaFoldDB" id="A0AAE0A918"/>
<feature type="region of interest" description="Disordered" evidence="1">
    <location>
        <begin position="1"/>
        <end position="27"/>
    </location>
</feature>
<reference evidence="2" key="1">
    <citation type="journal article" date="2023" name="Plant J.">
        <title>Genome sequences and population genomics provide insights into the demographic history, inbreeding, and mutation load of two 'living fossil' tree species of Dipteronia.</title>
        <authorList>
            <person name="Feng Y."/>
            <person name="Comes H.P."/>
            <person name="Chen J."/>
            <person name="Zhu S."/>
            <person name="Lu R."/>
            <person name="Zhang X."/>
            <person name="Li P."/>
            <person name="Qiu J."/>
            <person name="Olsen K.M."/>
            <person name="Qiu Y."/>
        </authorList>
    </citation>
    <scope>NUCLEOTIDE SEQUENCE</scope>
    <source>
        <strain evidence="2">NBL</strain>
    </source>
</reference>
<evidence type="ECO:0000313" key="2">
    <source>
        <dbReference type="EMBL" id="KAK3206271.1"/>
    </source>
</evidence>
<protein>
    <submittedName>
        <fullName evidence="2">Uncharacterized protein</fullName>
    </submittedName>
</protein>
<evidence type="ECO:0000256" key="1">
    <source>
        <dbReference type="SAM" id="MobiDB-lite"/>
    </source>
</evidence>
<name>A0AAE0A918_9ROSI</name>
<keyword evidence="3" id="KW-1185">Reference proteome</keyword>
<sequence>MGEGTENDILKPTKPRGTKNDILKSTKASGGVGVSSNQVIYINFEEGKDLKGANFCDPAIDLFVDLGGLEHFGRKRKVGNSVESLCSSSTRQSNKNFFLSRSHRMKTRSGVRGIDFNAVDDACGGGPMC</sequence>
<gene>
    <name evidence="2" type="ORF">Dsin_020317</name>
</gene>
<organism evidence="2 3">
    <name type="scientific">Dipteronia sinensis</name>
    <dbReference type="NCBI Taxonomy" id="43782"/>
    <lineage>
        <taxon>Eukaryota</taxon>
        <taxon>Viridiplantae</taxon>
        <taxon>Streptophyta</taxon>
        <taxon>Embryophyta</taxon>
        <taxon>Tracheophyta</taxon>
        <taxon>Spermatophyta</taxon>
        <taxon>Magnoliopsida</taxon>
        <taxon>eudicotyledons</taxon>
        <taxon>Gunneridae</taxon>
        <taxon>Pentapetalae</taxon>
        <taxon>rosids</taxon>
        <taxon>malvids</taxon>
        <taxon>Sapindales</taxon>
        <taxon>Sapindaceae</taxon>
        <taxon>Hippocastanoideae</taxon>
        <taxon>Acereae</taxon>
        <taxon>Dipteronia</taxon>
    </lineage>
</organism>